<dbReference type="HOGENOM" id="CLU_010457_3_0_10"/>
<evidence type="ECO:0000313" key="4">
    <source>
        <dbReference type="EMBL" id="AFM02600.1"/>
    </source>
</evidence>
<dbReference type="EMBL" id="CP003345">
    <property type="protein sequence ID" value="AFM02600.1"/>
    <property type="molecule type" value="Genomic_DNA"/>
</dbReference>
<feature type="domain" description="DUF4139" evidence="2">
    <location>
        <begin position="238"/>
        <end position="555"/>
    </location>
</feature>
<sequence length="567" mass="64113" precursor="true">MKNTKIFLSLILVVLIYFVTLQSNFAFFQNPNSQPLTSKIESVTIFRTRAQITRTTKANLKAGKNEIIFTGLSPKLIENSFQLSANSSQVTIFSVQPTITSRRNPQAWKISEKIRDSLQNARTNQKELSDNLQILKNEEKLLVSNQTISSQTRPLTPTELAAMADFVRKRISTVRKEIRENNQIQLENNQLISRLQQDLSRMLNKSTNSSFDLSVDVPSGEVIVSLEAKSAVSVEFMLQYLVTHVSWNPIYDLRAKEVGEPMEISYRAYVSQTTGIDWKDINLTLSTADPTQSTETPEFYAQHLKIYKPVTVYKKQKARYARAEKAATVDAAWGDGGGYNDDIELEEASSIADYTTVKETALAAEFEISLPYTILSDGRKKLVEVSKMEVETDYQYTVFAGKNKEGFLMANLSEWQQYQLVSGDVNIYFENKFVGKTYLDTQNSGDTLAVSLGKDSRIVTERTTLKDKNKRKFIGSNVRESKSFEIIVKNNLSKKVSVKIIDQIPLSMDSRIEVETENLSGGDLNTTTGQVIWNTEISASDSKKFKLEYTIKYPKGKQLDTNFVKTN</sequence>
<feature type="coiled-coil region" evidence="1">
    <location>
        <begin position="111"/>
        <end position="138"/>
    </location>
</feature>
<evidence type="ECO:0000259" key="2">
    <source>
        <dbReference type="Pfam" id="PF13598"/>
    </source>
</evidence>
<dbReference type="KEGG" id="fli:Fleli_0095"/>
<gene>
    <name evidence="4" type="ordered locus">Fleli_0095</name>
</gene>
<accession>I4AF65</accession>
<dbReference type="InterPro" id="IPR025554">
    <property type="entry name" value="DUF4140"/>
</dbReference>
<name>I4AF65_BERLS</name>
<dbReference type="RefSeq" id="WP_014796068.1">
    <property type="nucleotide sequence ID" value="NC_018018.1"/>
</dbReference>
<dbReference type="NCBIfam" id="TIGR02231">
    <property type="entry name" value="mucoidy inhibitor MuiA family protein"/>
    <property type="match status" value="1"/>
</dbReference>
<dbReference type="eggNOG" id="COG5316">
    <property type="taxonomic scope" value="Bacteria"/>
</dbReference>
<dbReference type="STRING" id="880071.Fleli_0095"/>
<evidence type="ECO:0000313" key="5">
    <source>
        <dbReference type="Proteomes" id="UP000006054"/>
    </source>
</evidence>
<dbReference type="Proteomes" id="UP000006054">
    <property type="component" value="Chromosome"/>
</dbReference>
<dbReference type="PANTHER" id="PTHR31005">
    <property type="entry name" value="DUF4139 DOMAIN-CONTAINING PROTEIN"/>
    <property type="match status" value="1"/>
</dbReference>
<evidence type="ECO:0000259" key="3">
    <source>
        <dbReference type="Pfam" id="PF13600"/>
    </source>
</evidence>
<evidence type="ECO:0008006" key="6">
    <source>
        <dbReference type="Google" id="ProtNLM"/>
    </source>
</evidence>
<reference evidence="5" key="1">
    <citation type="submission" date="2012-06" db="EMBL/GenBank/DDBJ databases">
        <title>The complete genome of Flexibacter litoralis DSM 6794.</title>
        <authorList>
            <person name="Lucas S."/>
            <person name="Copeland A."/>
            <person name="Lapidus A."/>
            <person name="Glavina del Rio T."/>
            <person name="Dalin E."/>
            <person name="Tice H."/>
            <person name="Bruce D."/>
            <person name="Goodwin L."/>
            <person name="Pitluck S."/>
            <person name="Peters L."/>
            <person name="Ovchinnikova G."/>
            <person name="Lu M."/>
            <person name="Kyrpides N."/>
            <person name="Mavromatis K."/>
            <person name="Ivanova N."/>
            <person name="Brettin T."/>
            <person name="Detter J.C."/>
            <person name="Han C."/>
            <person name="Larimer F."/>
            <person name="Land M."/>
            <person name="Hauser L."/>
            <person name="Markowitz V."/>
            <person name="Cheng J.-F."/>
            <person name="Hugenholtz P."/>
            <person name="Woyke T."/>
            <person name="Wu D."/>
            <person name="Spring S."/>
            <person name="Lang E."/>
            <person name="Kopitz M."/>
            <person name="Brambilla E."/>
            <person name="Klenk H.-P."/>
            <person name="Eisen J.A."/>
        </authorList>
    </citation>
    <scope>NUCLEOTIDE SEQUENCE [LARGE SCALE GENOMIC DNA]</scope>
    <source>
        <strain evidence="5">ATCC 23117 / DSM 6794 / NBRC 15988 / NCIMB 1366 / Sio-4</strain>
    </source>
</reference>
<dbReference type="InterPro" id="IPR037291">
    <property type="entry name" value="DUF4139"/>
</dbReference>
<dbReference type="InterPro" id="IPR011935">
    <property type="entry name" value="CHP02231"/>
</dbReference>
<dbReference type="Pfam" id="PF13598">
    <property type="entry name" value="DUF4139"/>
    <property type="match status" value="1"/>
</dbReference>
<feature type="domain" description="DUF4140" evidence="3">
    <location>
        <begin position="43"/>
        <end position="142"/>
    </location>
</feature>
<organism evidence="4 5">
    <name type="scientific">Bernardetia litoralis (strain ATCC 23117 / DSM 6794 / NBRC 15988 / NCIMB 1366 / Fx l1 / Sio-4)</name>
    <name type="common">Flexibacter litoralis</name>
    <dbReference type="NCBI Taxonomy" id="880071"/>
    <lineage>
        <taxon>Bacteria</taxon>
        <taxon>Pseudomonadati</taxon>
        <taxon>Bacteroidota</taxon>
        <taxon>Cytophagia</taxon>
        <taxon>Cytophagales</taxon>
        <taxon>Bernardetiaceae</taxon>
        <taxon>Bernardetia</taxon>
    </lineage>
</organism>
<dbReference type="PATRIC" id="fig|880071.3.peg.95"/>
<proteinExistence type="predicted"/>
<dbReference type="OrthoDB" id="634585at2"/>
<evidence type="ECO:0000256" key="1">
    <source>
        <dbReference type="SAM" id="Coils"/>
    </source>
</evidence>
<keyword evidence="5" id="KW-1185">Reference proteome</keyword>
<dbReference type="AlphaFoldDB" id="I4AF65"/>
<dbReference type="Pfam" id="PF13600">
    <property type="entry name" value="DUF4140"/>
    <property type="match status" value="1"/>
</dbReference>
<keyword evidence="1" id="KW-0175">Coiled coil</keyword>
<dbReference type="PANTHER" id="PTHR31005:SF8">
    <property type="entry name" value="DUF4139 DOMAIN-CONTAINING PROTEIN"/>
    <property type="match status" value="1"/>
</dbReference>
<protein>
    <recommendedName>
        <fullName evidence="6">DUF4139 domain-containing protein</fullName>
    </recommendedName>
</protein>